<dbReference type="PANTHER" id="PTHR11895:SF7">
    <property type="entry name" value="GLUTAMYL-TRNA(GLN) AMIDOTRANSFERASE SUBUNIT A, MITOCHONDRIAL"/>
    <property type="match status" value="1"/>
</dbReference>
<evidence type="ECO:0000259" key="2">
    <source>
        <dbReference type="Pfam" id="PF01425"/>
    </source>
</evidence>
<feature type="domain" description="Amidase" evidence="2">
    <location>
        <begin position="25"/>
        <end position="442"/>
    </location>
</feature>
<gene>
    <name evidence="3" type="ORF">KSW38_00165</name>
</gene>
<name>A0ABS6I2S5_9MICC</name>
<dbReference type="RefSeq" id="WP_216921272.1">
    <property type="nucleotide sequence ID" value="NZ_JAHOPC010000001.1"/>
</dbReference>
<comment type="similarity">
    <text evidence="1">Belongs to the amidase family.</text>
</comment>
<reference evidence="3 4" key="1">
    <citation type="submission" date="2021-06" db="EMBL/GenBank/DDBJ databases">
        <authorList>
            <person name="Jeong J.W."/>
        </authorList>
    </citation>
    <scope>NUCLEOTIDE SEQUENCE [LARGE SCALE GENOMIC DNA]</scope>
    <source>
        <strain evidence="3 4">MMS21-TAE1-1</strain>
    </source>
</reference>
<evidence type="ECO:0000256" key="1">
    <source>
        <dbReference type="ARBA" id="ARBA00009199"/>
    </source>
</evidence>
<evidence type="ECO:0000313" key="3">
    <source>
        <dbReference type="EMBL" id="MBU8864712.1"/>
    </source>
</evidence>
<dbReference type="Proteomes" id="UP000824166">
    <property type="component" value="Unassembled WGS sequence"/>
</dbReference>
<protein>
    <submittedName>
        <fullName evidence="3">Amidase</fullName>
    </submittedName>
</protein>
<accession>A0ABS6I2S5</accession>
<evidence type="ECO:0000313" key="4">
    <source>
        <dbReference type="Proteomes" id="UP000824166"/>
    </source>
</evidence>
<comment type="caution">
    <text evidence="3">The sequence shown here is derived from an EMBL/GenBank/DDBJ whole genome shotgun (WGS) entry which is preliminary data.</text>
</comment>
<sequence length="474" mass="49376">MNQEWKMGIAEAAGLLRRRELSAVELLDSVLDRLQATEGYAHAWAHVDESAGREAARTADELAAKGQFAGALHGIPLGVKDVINVRGMPTEGGSESLRGIIAEEDAGAVRQLRANGAVILGKLQTHEFAFGQGTPPSRNPWSPDRYAGGSSVGSGVAVAVGSIPGALGTDTGGSVRNPAAINGLVGLKPSYGVVSSSGVVHVSHTMDHVGPIARSVEDCAALLDGMAEPKGISLLGGPVSAQIRKLSGPARLGVDRAIWTQWGVADGVVEAVEKALRVLADLGFEIVELPLPELDLALHASVAISLSEAVVHHRARLGTSAERYLPATRIMIETGALASEGDIELAWQVRHYLRSFIPRVMAQARVQALVSPTLPAIAPFASSMSSELTASPGEDSLAAALRMLSAANLTGMPAVSVPCGFANGQPVGLHIMGQQHADATVLAIANAYERATQWHQQVPVHVLPLAVAEGMPRS</sequence>
<dbReference type="PANTHER" id="PTHR11895">
    <property type="entry name" value="TRANSAMIDASE"/>
    <property type="match status" value="1"/>
</dbReference>
<keyword evidence="4" id="KW-1185">Reference proteome</keyword>
<proteinExistence type="inferred from homology"/>
<dbReference type="EMBL" id="JAHOPC010000001">
    <property type="protein sequence ID" value="MBU8864712.1"/>
    <property type="molecule type" value="Genomic_DNA"/>
</dbReference>
<dbReference type="InterPro" id="IPR023631">
    <property type="entry name" value="Amidase_dom"/>
</dbReference>
<dbReference type="InterPro" id="IPR000120">
    <property type="entry name" value="Amidase"/>
</dbReference>
<organism evidence="3 4">
    <name type="scientific">Paenarthrobacter aromaticivorans</name>
    <dbReference type="NCBI Taxonomy" id="2849150"/>
    <lineage>
        <taxon>Bacteria</taxon>
        <taxon>Bacillati</taxon>
        <taxon>Actinomycetota</taxon>
        <taxon>Actinomycetes</taxon>
        <taxon>Micrococcales</taxon>
        <taxon>Micrococcaceae</taxon>
        <taxon>Paenarthrobacter</taxon>
    </lineage>
</organism>
<dbReference type="Pfam" id="PF01425">
    <property type="entry name" value="Amidase"/>
    <property type="match status" value="1"/>
</dbReference>